<protein>
    <submittedName>
        <fullName evidence="2">Uncharacterized protein</fullName>
    </submittedName>
</protein>
<name>A0A0J9UZ33_FUSO4</name>
<feature type="region of interest" description="Disordered" evidence="1">
    <location>
        <begin position="127"/>
        <end position="149"/>
    </location>
</feature>
<evidence type="ECO:0000313" key="2">
    <source>
        <dbReference type="EMBL" id="KNB03856.1"/>
    </source>
</evidence>
<accession>A0A0J9UZ33</accession>
<reference evidence="2" key="1">
    <citation type="submission" date="2007-04" db="EMBL/GenBank/DDBJ databases">
        <authorList>
            <consortium name="The Broad Institute Genome Sequencing Platform"/>
            <person name="Birren B."/>
            <person name="Lander E."/>
            <person name="Galagan J."/>
            <person name="Nusbaum C."/>
            <person name="Devon K."/>
            <person name="Ma L.-J."/>
            <person name="Jaffe D."/>
            <person name="Butler J."/>
            <person name="Alvarez P."/>
            <person name="Gnerre S."/>
            <person name="Grabherr M."/>
            <person name="Kleber M."/>
            <person name="Mauceli E."/>
            <person name="Brockman W."/>
            <person name="MacCallum I.A."/>
            <person name="Young S."/>
            <person name="LaButti K."/>
            <person name="DeCaprio D."/>
            <person name="Crawford M."/>
            <person name="Koehrsen M."/>
            <person name="Engels R."/>
            <person name="Montgomery P."/>
            <person name="Pearson M."/>
            <person name="Howarth C."/>
            <person name="Larson L."/>
            <person name="White J."/>
            <person name="O'Leary S."/>
            <person name="Kodira C."/>
            <person name="Zeng Q."/>
            <person name="Yandava C."/>
            <person name="Alvarado L."/>
            <person name="Kistler C."/>
            <person name="Shim W.-B."/>
            <person name="Kang S."/>
            <person name="Woloshuk C."/>
        </authorList>
    </citation>
    <scope>NUCLEOTIDE SEQUENCE</scope>
    <source>
        <strain evidence="2">4287</strain>
    </source>
</reference>
<gene>
    <name evidence="2" type="ORF">FOXG_06198</name>
</gene>
<dbReference type="AlphaFoldDB" id="A0A0J9UZ33"/>
<reference evidence="2" key="2">
    <citation type="journal article" date="2010" name="Nature">
        <title>Comparative genomics reveals mobile pathogenicity chromosomes in Fusarium.</title>
        <authorList>
            <person name="Ma L.J."/>
            <person name="van der Does H.C."/>
            <person name="Borkovich K.A."/>
            <person name="Coleman J.J."/>
            <person name="Daboussi M.J."/>
            <person name="Di Pietro A."/>
            <person name="Dufresne M."/>
            <person name="Freitag M."/>
            <person name="Grabherr M."/>
            <person name="Henrissat B."/>
            <person name="Houterman P.M."/>
            <person name="Kang S."/>
            <person name="Shim W.B."/>
            <person name="Woloshuk C."/>
            <person name="Xie X."/>
            <person name="Xu J.R."/>
            <person name="Antoniw J."/>
            <person name="Baker S.E."/>
            <person name="Bluhm B.H."/>
            <person name="Breakspear A."/>
            <person name="Brown D.W."/>
            <person name="Butchko R.A."/>
            <person name="Chapman S."/>
            <person name="Coulson R."/>
            <person name="Coutinho P.M."/>
            <person name="Danchin E.G."/>
            <person name="Diener A."/>
            <person name="Gale L.R."/>
            <person name="Gardiner D.M."/>
            <person name="Goff S."/>
            <person name="Hammond-Kosack K.E."/>
            <person name="Hilburn K."/>
            <person name="Hua-Van A."/>
            <person name="Jonkers W."/>
            <person name="Kazan K."/>
            <person name="Kodira C.D."/>
            <person name="Koehrsen M."/>
            <person name="Kumar L."/>
            <person name="Lee Y.H."/>
            <person name="Li L."/>
            <person name="Manners J.M."/>
            <person name="Miranda-Saavedra D."/>
            <person name="Mukherjee M."/>
            <person name="Park G."/>
            <person name="Park J."/>
            <person name="Park S.Y."/>
            <person name="Proctor R.H."/>
            <person name="Regev A."/>
            <person name="Ruiz-Roldan M.C."/>
            <person name="Sain D."/>
            <person name="Sakthikumar S."/>
            <person name="Sykes S."/>
            <person name="Schwartz D.C."/>
            <person name="Turgeon B.G."/>
            <person name="Wapinski I."/>
            <person name="Yoder O."/>
            <person name="Young S."/>
            <person name="Zeng Q."/>
            <person name="Zhou S."/>
            <person name="Galagan J."/>
            <person name="Cuomo C.A."/>
            <person name="Kistler H.C."/>
            <person name="Rep M."/>
        </authorList>
    </citation>
    <scope>NUCLEOTIDE SEQUENCE [LARGE SCALE GENOMIC DNA]</scope>
    <source>
        <strain evidence="2">4287</strain>
    </source>
</reference>
<dbReference type="Proteomes" id="UP000009097">
    <property type="component" value="Unassembled WGS sequence"/>
</dbReference>
<dbReference type="GeneID" id="28948105"/>
<dbReference type="KEGG" id="fox:FOXG_06198"/>
<sequence>MHSTGINEDSNSIVTRSYYSQYIVALSMPAISDLHHRLPEGCFHRITINHITSLPGINLAQARKTIRLVDLMAPNIAIKALFMRCPVDRTDVQENNGQSCYNALVKVLMPSRLYAGKENNYSIARSAEASMRGKSRKRQLKDPQRKSVYGGQVPRVSAASFTISCSEEGLNNSTYTSPGHNGTEEKGSLVKDEMTDTYPESNTYVQGRLDGKTETSLVDGLEERIRCLDITFEDQPVEADIEEAYIRGEALTPPEIKFSEDGDMDDNYWTWDQSSQRFRHWDAERGEWLYFPERFD</sequence>
<evidence type="ECO:0000313" key="3">
    <source>
        <dbReference type="Proteomes" id="UP000009097"/>
    </source>
</evidence>
<dbReference type="EMBL" id="DS231701">
    <property type="protein sequence ID" value="KNB03856.1"/>
    <property type="molecule type" value="Genomic_DNA"/>
</dbReference>
<evidence type="ECO:0000256" key="1">
    <source>
        <dbReference type="SAM" id="MobiDB-lite"/>
    </source>
</evidence>
<dbReference type="RefSeq" id="XP_018241901.1">
    <property type="nucleotide sequence ID" value="XM_018384747.1"/>
</dbReference>
<dbReference type="OrthoDB" id="5089899at2759"/>
<dbReference type="VEuPathDB" id="FungiDB:FOXG_06198"/>
<proteinExistence type="predicted"/>
<organism evidence="2 3">
    <name type="scientific">Fusarium oxysporum f. sp. lycopersici (strain 4287 / CBS 123668 / FGSC 9935 / NRRL 34936)</name>
    <name type="common">Fusarium vascular wilt of tomato</name>
    <dbReference type="NCBI Taxonomy" id="426428"/>
    <lineage>
        <taxon>Eukaryota</taxon>
        <taxon>Fungi</taxon>
        <taxon>Dikarya</taxon>
        <taxon>Ascomycota</taxon>
        <taxon>Pezizomycotina</taxon>
        <taxon>Sordariomycetes</taxon>
        <taxon>Hypocreomycetidae</taxon>
        <taxon>Hypocreales</taxon>
        <taxon>Nectriaceae</taxon>
        <taxon>Fusarium</taxon>
        <taxon>Fusarium oxysporum species complex</taxon>
    </lineage>
</organism>